<gene>
    <name evidence="6" type="ORF">MNBD_DELTA03-1768</name>
</gene>
<proteinExistence type="predicted"/>
<keyword evidence="1" id="KW-0677">Repeat</keyword>
<evidence type="ECO:0000256" key="1">
    <source>
        <dbReference type="ARBA" id="ARBA00022737"/>
    </source>
</evidence>
<dbReference type="GO" id="GO:0016829">
    <property type="term" value="F:lyase activity"/>
    <property type="evidence" value="ECO:0007669"/>
    <property type="project" value="UniProtKB-KW"/>
</dbReference>
<dbReference type="Gene3D" id="1.25.40.10">
    <property type="entry name" value="Tetratricopeptide repeat domain"/>
    <property type="match status" value="1"/>
</dbReference>
<dbReference type="InterPro" id="IPR011990">
    <property type="entry name" value="TPR-like_helical_dom_sf"/>
</dbReference>
<dbReference type="PROSITE" id="PS50293">
    <property type="entry name" value="TPR_REGION"/>
    <property type="match status" value="1"/>
</dbReference>
<name>A0A3B0VGS7_9ZZZZ</name>
<keyword evidence="3" id="KW-0793">Thylakoid</keyword>
<keyword evidence="5" id="KW-0812">Transmembrane</keyword>
<evidence type="ECO:0000256" key="3">
    <source>
        <dbReference type="ARBA" id="ARBA00023078"/>
    </source>
</evidence>
<sequence>MTSLLAEKDDDCVKKTTLYSAMAVCLLAGFLGGIIYSSLHPVVHSRDAVHEQRDSGAQSQSAASTNSSQQAAMIVGLEKQAALHPEDVEVWVKLGNAYFDTNQAVKAIGAYTKYLALHPGNAGVLTDLGVMYRRAGQPDKAIECFDKAAAIDPLNVQARFNKGIVLMFDKNDKAAAIKEWEALVKQNPGAMAPGGKTVAQVLKEVKAGGK</sequence>
<feature type="transmembrane region" description="Helical" evidence="5">
    <location>
        <begin position="18"/>
        <end position="36"/>
    </location>
</feature>
<evidence type="ECO:0000256" key="4">
    <source>
        <dbReference type="SAM" id="MobiDB-lite"/>
    </source>
</evidence>
<feature type="compositionally biased region" description="Low complexity" evidence="4">
    <location>
        <begin position="57"/>
        <end position="66"/>
    </location>
</feature>
<organism evidence="6">
    <name type="scientific">hydrothermal vent metagenome</name>
    <dbReference type="NCBI Taxonomy" id="652676"/>
    <lineage>
        <taxon>unclassified sequences</taxon>
        <taxon>metagenomes</taxon>
        <taxon>ecological metagenomes</taxon>
    </lineage>
</organism>
<dbReference type="Pfam" id="PF13432">
    <property type="entry name" value="TPR_16"/>
    <property type="match status" value="1"/>
</dbReference>
<dbReference type="InterPro" id="IPR051685">
    <property type="entry name" value="Ycf3/AcsC/BcsC/TPR_MFPF"/>
</dbReference>
<evidence type="ECO:0000256" key="5">
    <source>
        <dbReference type="SAM" id="Phobius"/>
    </source>
</evidence>
<evidence type="ECO:0000313" key="6">
    <source>
        <dbReference type="EMBL" id="VAW37517.1"/>
    </source>
</evidence>
<protein>
    <submittedName>
        <fullName evidence="6">Cytochrome c heme lyase subunit CcmH</fullName>
    </submittedName>
</protein>
<accession>A0A3B0VGS7</accession>
<dbReference type="AlphaFoldDB" id="A0A3B0VGS7"/>
<dbReference type="EMBL" id="UOEX01000213">
    <property type="protein sequence ID" value="VAW37517.1"/>
    <property type="molecule type" value="Genomic_DNA"/>
</dbReference>
<dbReference type="PROSITE" id="PS50005">
    <property type="entry name" value="TPR"/>
    <property type="match status" value="2"/>
</dbReference>
<dbReference type="PANTHER" id="PTHR44943">
    <property type="entry name" value="CELLULOSE SYNTHASE OPERON PROTEIN C"/>
    <property type="match status" value="1"/>
</dbReference>
<reference evidence="6" key="1">
    <citation type="submission" date="2018-06" db="EMBL/GenBank/DDBJ databases">
        <authorList>
            <person name="Zhirakovskaya E."/>
        </authorList>
    </citation>
    <scope>NUCLEOTIDE SEQUENCE</scope>
</reference>
<dbReference type="PANTHER" id="PTHR44943:SF9">
    <property type="entry name" value="TPR-REPEAT-CONTAINING PROTEIN"/>
    <property type="match status" value="1"/>
</dbReference>
<dbReference type="SMART" id="SM00028">
    <property type="entry name" value="TPR"/>
    <property type="match status" value="2"/>
</dbReference>
<keyword evidence="5" id="KW-0472">Membrane</keyword>
<keyword evidence="2" id="KW-0802">TPR repeat</keyword>
<dbReference type="SUPFAM" id="SSF48452">
    <property type="entry name" value="TPR-like"/>
    <property type="match status" value="1"/>
</dbReference>
<evidence type="ECO:0000256" key="2">
    <source>
        <dbReference type="ARBA" id="ARBA00022803"/>
    </source>
</evidence>
<keyword evidence="5" id="KW-1133">Transmembrane helix</keyword>
<dbReference type="InterPro" id="IPR019734">
    <property type="entry name" value="TPR_rpt"/>
</dbReference>
<keyword evidence="6" id="KW-0456">Lyase</keyword>
<dbReference type="Pfam" id="PF00515">
    <property type="entry name" value="TPR_1"/>
    <property type="match status" value="1"/>
</dbReference>
<feature type="region of interest" description="Disordered" evidence="4">
    <location>
        <begin position="47"/>
        <end position="66"/>
    </location>
</feature>